<dbReference type="InterPro" id="IPR018303">
    <property type="entry name" value="ATPase_P-typ_P_site"/>
</dbReference>
<dbReference type="Gene3D" id="3.40.50.1000">
    <property type="entry name" value="HAD superfamily/HAD-like"/>
    <property type="match status" value="1"/>
</dbReference>
<protein>
    <recommendedName>
        <fullName evidence="8">P-type Zn(2+) transporter</fullName>
        <ecNumber evidence="8">7.2.2.12</ecNumber>
    </recommendedName>
</protein>
<dbReference type="InterPro" id="IPR008250">
    <property type="entry name" value="ATPase_P-typ_transduc_dom_A_sf"/>
</dbReference>
<keyword evidence="4 10" id="KW-0479">Metal-binding</keyword>
<dbReference type="InterPro" id="IPR051014">
    <property type="entry name" value="Cation_Transport_ATPase_IB"/>
</dbReference>
<proteinExistence type="inferred from homology"/>
<dbReference type="SFLD" id="SFLDS00003">
    <property type="entry name" value="Haloacid_Dehalogenase"/>
    <property type="match status" value="1"/>
</dbReference>
<dbReference type="Gene3D" id="3.40.1110.10">
    <property type="entry name" value="Calcium-transporting ATPase, cytoplasmic domain N"/>
    <property type="match status" value="1"/>
</dbReference>
<feature type="transmembrane region" description="Helical" evidence="10">
    <location>
        <begin position="185"/>
        <end position="204"/>
    </location>
</feature>
<evidence type="ECO:0000256" key="8">
    <source>
        <dbReference type="ARBA" id="ARBA00039097"/>
    </source>
</evidence>
<feature type="transmembrane region" description="Helical" evidence="10">
    <location>
        <begin position="93"/>
        <end position="111"/>
    </location>
</feature>
<feature type="transmembrane region" description="Helical" evidence="10">
    <location>
        <begin position="368"/>
        <end position="392"/>
    </location>
</feature>
<dbReference type="InterPro" id="IPR036412">
    <property type="entry name" value="HAD-like_sf"/>
</dbReference>
<gene>
    <name evidence="12" type="ORF">NB063_23100</name>
</gene>
<comment type="similarity">
    <text evidence="2 10">Belongs to the cation transport ATPase (P-type) (TC 3.A.3) family. Type IB subfamily.</text>
</comment>
<keyword evidence="5" id="KW-1278">Translocase</keyword>
<dbReference type="InterPro" id="IPR059000">
    <property type="entry name" value="ATPase_P-type_domA"/>
</dbReference>
<dbReference type="InterPro" id="IPR023298">
    <property type="entry name" value="ATPase_P-typ_TM_dom_sf"/>
</dbReference>
<dbReference type="NCBIfam" id="TIGR01525">
    <property type="entry name" value="ATPase-IB_hvy"/>
    <property type="match status" value="1"/>
</dbReference>
<dbReference type="RefSeq" id="WP_250931265.1">
    <property type="nucleotide sequence ID" value="NZ_JAMQBK010000062.1"/>
</dbReference>
<evidence type="ECO:0000256" key="10">
    <source>
        <dbReference type="RuleBase" id="RU362081"/>
    </source>
</evidence>
<keyword evidence="7 10" id="KW-0472">Membrane</keyword>
<feature type="transmembrane region" description="Helical" evidence="10">
    <location>
        <begin position="131"/>
        <end position="151"/>
    </location>
</feature>
<dbReference type="SUPFAM" id="SSF81653">
    <property type="entry name" value="Calcium ATPase, transduction domain A"/>
    <property type="match status" value="1"/>
</dbReference>
<comment type="catalytic activity">
    <reaction evidence="9">
        <text>Zn(2+)(in) + ATP + H2O = Zn(2+)(out) + ADP + phosphate + H(+)</text>
        <dbReference type="Rhea" id="RHEA:20621"/>
        <dbReference type="ChEBI" id="CHEBI:15377"/>
        <dbReference type="ChEBI" id="CHEBI:15378"/>
        <dbReference type="ChEBI" id="CHEBI:29105"/>
        <dbReference type="ChEBI" id="CHEBI:30616"/>
        <dbReference type="ChEBI" id="CHEBI:43474"/>
        <dbReference type="ChEBI" id="CHEBI:456216"/>
        <dbReference type="EC" id="7.2.2.12"/>
    </reaction>
</comment>
<feature type="transmembrane region" description="Helical" evidence="10">
    <location>
        <begin position="679"/>
        <end position="699"/>
    </location>
</feature>
<evidence type="ECO:0000313" key="13">
    <source>
        <dbReference type="Proteomes" id="UP001202961"/>
    </source>
</evidence>
<dbReference type="InterPro" id="IPR044492">
    <property type="entry name" value="P_typ_ATPase_HD_dom"/>
</dbReference>
<dbReference type="EMBL" id="JAMQBK010000062">
    <property type="protein sequence ID" value="MCM2373509.1"/>
    <property type="molecule type" value="Genomic_DNA"/>
</dbReference>
<dbReference type="EC" id="7.2.2.12" evidence="8"/>
<dbReference type="SFLD" id="SFLDG00002">
    <property type="entry name" value="C1.7:_P-type_atpase_like"/>
    <property type="match status" value="1"/>
</dbReference>
<reference evidence="12 13" key="1">
    <citation type="journal article" date="2022" name="Syst. Appl. Microbiol.">
        <title>Rhodopirellula aestuarii sp. nov., a novel member of the genus Rhodopirellula isolated from brackish sediments collected in the Tagus River estuary, Portugal.</title>
        <authorList>
            <person name="Vitorino I.R."/>
            <person name="Klimek D."/>
            <person name="Calusinska M."/>
            <person name="Lobo-da-Cunha A."/>
            <person name="Vasconcelos V."/>
            <person name="Lage O.M."/>
        </authorList>
    </citation>
    <scope>NUCLEOTIDE SEQUENCE [LARGE SCALE GENOMIC DNA]</scope>
    <source>
        <strain evidence="12 13">ICT_H3.1</strain>
    </source>
</reference>
<dbReference type="PROSITE" id="PS00154">
    <property type="entry name" value="ATPASE_E1_E2"/>
    <property type="match status" value="1"/>
</dbReference>
<keyword evidence="10" id="KW-1003">Cell membrane</keyword>
<dbReference type="SUPFAM" id="SSF81665">
    <property type="entry name" value="Calcium ATPase, transmembrane domain M"/>
    <property type="match status" value="1"/>
</dbReference>
<evidence type="ECO:0000256" key="2">
    <source>
        <dbReference type="ARBA" id="ARBA00006024"/>
    </source>
</evidence>
<dbReference type="Pfam" id="PF00122">
    <property type="entry name" value="E1-E2_ATPase"/>
    <property type="match status" value="1"/>
</dbReference>
<dbReference type="PANTHER" id="PTHR48085">
    <property type="entry name" value="CADMIUM/ZINC-TRANSPORTING ATPASE HMA2-RELATED"/>
    <property type="match status" value="1"/>
</dbReference>
<accession>A0ABT0U9Z9</accession>
<evidence type="ECO:0000259" key="11">
    <source>
        <dbReference type="Pfam" id="PF00122"/>
    </source>
</evidence>
<evidence type="ECO:0000256" key="4">
    <source>
        <dbReference type="ARBA" id="ARBA00022723"/>
    </source>
</evidence>
<evidence type="ECO:0000256" key="7">
    <source>
        <dbReference type="ARBA" id="ARBA00023136"/>
    </source>
</evidence>
<dbReference type="InterPro" id="IPR001757">
    <property type="entry name" value="P_typ_ATPase"/>
</dbReference>
<keyword evidence="10" id="KW-0547">Nucleotide-binding</keyword>
<dbReference type="SFLD" id="SFLDF00027">
    <property type="entry name" value="p-type_atpase"/>
    <property type="match status" value="1"/>
</dbReference>
<keyword evidence="6 10" id="KW-1133">Transmembrane helix</keyword>
<evidence type="ECO:0000256" key="6">
    <source>
        <dbReference type="ARBA" id="ARBA00022989"/>
    </source>
</evidence>
<evidence type="ECO:0000256" key="5">
    <source>
        <dbReference type="ARBA" id="ARBA00022967"/>
    </source>
</evidence>
<organism evidence="12 13">
    <name type="scientific">Aporhodopirellula aestuarii</name>
    <dbReference type="NCBI Taxonomy" id="2950107"/>
    <lineage>
        <taxon>Bacteria</taxon>
        <taxon>Pseudomonadati</taxon>
        <taxon>Planctomycetota</taxon>
        <taxon>Planctomycetia</taxon>
        <taxon>Pirellulales</taxon>
        <taxon>Pirellulaceae</taxon>
        <taxon>Aporhodopirellula</taxon>
    </lineage>
</organism>
<comment type="subcellular location">
    <subcellularLocation>
        <location evidence="10">Cell membrane</location>
    </subcellularLocation>
    <subcellularLocation>
        <location evidence="1">Membrane</location>
    </subcellularLocation>
</comment>
<dbReference type="InterPro" id="IPR023214">
    <property type="entry name" value="HAD_sf"/>
</dbReference>
<name>A0ABT0U9Z9_9BACT</name>
<dbReference type="Gene3D" id="2.70.150.10">
    <property type="entry name" value="Calcium-transporting ATPase, cytoplasmic transduction domain A"/>
    <property type="match status" value="1"/>
</dbReference>
<dbReference type="NCBIfam" id="TIGR01494">
    <property type="entry name" value="ATPase_P-type"/>
    <property type="match status" value="1"/>
</dbReference>
<feature type="domain" description="P-type ATPase A" evidence="11">
    <location>
        <begin position="218"/>
        <end position="316"/>
    </location>
</feature>
<dbReference type="PRINTS" id="PR00119">
    <property type="entry name" value="CATATPASE"/>
</dbReference>
<dbReference type="Pfam" id="PF00702">
    <property type="entry name" value="Hydrolase"/>
    <property type="match status" value="1"/>
</dbReference>
<dbReference type="PROSITE" id="PS01229">
    <property type="entry name" value="COF_2"/>
    <property type="match status" value="1"/>
</dbReference>
<dbReference type="SUPFAM" id="SSF56784">
    <property type="entry name" value="HAD-like"/>
    <property type="match status" value="1"/>
</dbReference>
<dbReference type="Proteomes" id="UP001202961">
    <property type="component" value="Unassembled WGS sequence"/>
</dbReference>
<comment type="caution">
    <text evidence="12">The sequence shown here is derived from an EMBL/GenBank/DDBJ whole genome shotgun (WGS) entry which is preliminary data.</text>
</comment>
<dbReference type="InterPro" id="IPR023299">
    <property type="entry name" value="ATPase_P-typ_cyto_dom_N"/>
</dbReference>
<dbReference type="InterPro" id="IPR027256">
    <property type="entry name" value="P-typ_ATPase_IB"/>
</dbReference>
<sequence length="734" mass="78692">MPPRAPLQRKIHGLDCVEEVSLLKRELVPLVGDESRLAFDLLRAKLTIDLDGTSLASEEIDSAIDRTGLRHEPWVEDSAEDETQSSWIQYRRGALTTISGVCGLAGWWLHYAHSRSLAGTDNLLDSPNEGVTPVIATVYLIGIFAGLILVLPKAWRSLTSFRPDMNLLMSVAVVGAIAIGEWFEAATVAFLFSLSLLLESWSIGRARRAISSLMEWTPPVARLVCSSGGVHEVSPKEVAVDSTLQVRPGDKIPLDGVVLTGASDVDQSPITGESVPVEKEEGDPVYAGTINGDGVLTMRTTKTSDDSTLARIIRMVSEAGSKRATAEQWVEKFAAIYTPIVFTLAILIVLIPPLLFQASWEEWIYRSLVLLVIACPCALVISTPVSVISALTSAARHGVLIKGGVFIELPASLDAIAFDKTGTLTYGEPAVSQIIVSSNGIAASSVDEDELLSIAAAIGSQSSHPLSLAIVNYARDRPLPPNTATEVTSISGKGSIAMVNGREIWMGSKRLMKDQNLDCRQTEELLDSPQARDKSVVLIGNSERVLGIILLTDPVRENARDVVALLRQSGIKTISMLTGDHDAAACNIAEQTGIDDVHSQLLPEDKVEVIGLMVEEYGNVAMVGDGVNDAPALAIATLGIAMGGSGSDAAIETADITLMSSDLRLLPWLRQHSINTLSIIRQNIVFALSIKFIFVLLTFVGYASLWAAIAADTGASLLVIFNALRLLRTAPVQQ</sequence>
<evidence type="ECO:0000256" key="1">
    <source>
        <dbReference type="ARBA" id="ARBA00004370"/>
    </source>
</evidence>
<evidence type="ECO:0000313" key="12">
    <source>
        <dbReference type="EMBL" id="MCM2373509.1"/>
    </source>
</evidence>
<keyword evidence="13" id="KW-1185">Reference proteome</keyword>
<feature type="transmembrane region" description="Helical" evidence="10">
    <location>
        <begin position="333"/>
        <end position="356"/>
    </location>
</feature>
<evidence type="ECO:0000256" key="3">
    <source>
        <dbReference type="ARBA" id="ARBA00022692"/>
    </source>
</evidence>
<keyword evidence="3 10" id="KW-0812">Transmembrane</keyword>
<dbReference type="PANTHER" id="PTHR48085:SF5">
    <property type="entry name" value="CADMIUM_ZINC-TRANSPORTING ATPASE HMA4-RELATED"/>
    <property type="match status" value="1"/>
</dbReference>
<evidence type="ECO:0000256" key="9">
    <source>
        <dbReference type="ARBA" id="ARBA00047308"/>
    </source>
</evidence>
<feature type="transmembrane region" description="Helical" evidence="10">
    <location>
        <begin position="163"/>
        <end position="179"/>
    </location>
</feature>
<keyword evidence="10" id="KW-0067">ATP-binding</keyword>